<feature type="region of interest" description="Disordered" evidence="1">
    <location>
        <begin position="32"/>
        <end position="51"/>
    </location>
</feature>
<dbReference type="InterPro" id="IPR038378">
    <property type="entry name" value="MHB_sf"/>
</dbReference>
<dbReference type="Pfam" id="PF16525">
    <property type="entry name" value="MHB"/>
    <property type="match status" value="1"/>
</dbReference>
<feature type="domain" description="Haemophore haem-binding" evidence="3">
    <location>
        <begin position="69"/>
        <end position="144"/>
    </location>
</feature>
<name>A0ABN5YSP0_9MYCO</name>
<gene>
    <name evidence="4" type="ORF">MAUB_26250</name>
</gene>
<dbReference type="InterPro" id="IPR032407">
    <property type="entry name" value="MHB"/>
</dbReference>
<feature type="compositionally biased region" description="Low complexity" evidence="1">
    <location>
        <begin position="42"/>
        <end position="51"/>
    </location>
</feature>
<evidence type="ECO:0000256" key="1">
    <source>
        <dbReference type="SAM" id="MobiDB-lite"/>
    </source>
</evidence>
<evidence type="ECO:0000256" key="2">
    <source>
        <dbReference type="SAM" id="SignalP"/>
    </source>
</evidence>
<keyword evidence="5" id="KW-1185">Reference proteome</keyword>
<sequence length="159" mass="16025">MTCAVTFGRSTLGFIALGAACAALVVPRASADPTPVTPTVPPTSAAPSASATAAPTTSATVAPAATVADCSTATLAKTISSVTLQLSDYFAAHPDADSSLLDATRQPAFTAMSQFDNYFKEHPDQADALRGIQAPLAAFKDRCGLQVAPTDALAVLNGV</sequence>
<dbReference type="Proteomes" id="UP000465609">
    <property type="component" value="Chromosome"/>
</dbReference>
<dbReference type="NCBIfam" id="TIGR04529">
    <property type="entry name" value="MTB_hemophore"/>
    <property type="match status" value="1"/>
</dbReference>
<evidence type="ECO:0000313" key="5">
    <source>
        <dbReference type="Proteomes" id="UP000465609"/>
    </source>
</evidence>
<protein>
    <recommendedName>
        <fullName evidence="3">Haemophore haem-binding domain-containing protein</fullName>
    </recommendedName>
</protein>
<organism evidence="4 5">
    <name type="scientific">Mycolicibacterium aubagnense</name>
    <dbReference type="NCBI Taxonomy" id="319707"/>
    <lineage>
        <taxon>Bacteria</taxon>
        <taxon>Bacillati</taxon>
        <taxon>Actinomycetota</taxon>
        <taxon>Actinomycetes</taxon>
        <taxon>Mycobacteriales</taxon>
        <taxon>Mycobacteriaceae</taxon>
        <taxon>Mycolicibacterium</taxon>
    </lineage>
</organism>
<accession>A0ABN5YSP0</accession>
<reference evidence="4 5" key="1">
    <citation type="journal article" date="2019" name="Emerg. Microbes Infect.">
        <title>Comprehensive subspecies identification of 175 nontuberculous mycobacteria species based on 7547 genomic profiles.</title>
        <authorList>
            <person name="Matsumoto Y."/>
            <person name="Kinjo T."/>
            <person name="Motooka D."/>
            <person name="Nabeya D."/>
            <person name="Jung N."/>
            <person name="Uechi K."/>
            <person name="Horii T."/>
            <person name="Iida T."/>
            <person name="Fujita J."/>
            <person name="Nakamura S."/>
        </authorList>
    </citation>
    <scope>NUCLEOTIDE SEQUENCE [LARGE SCALE GENOMIC DNA]</scope>
    <source>
        <strain evidence="4 5">JCM 15296</strain>
    </source>
</reference>
<keyword evidence="2" id="KW-0732">Signal</keyword>
<dbReference type="Gene3D" id="1.20.20.20">
    <property type="entry name" value="Haemophore, haem-binding domain"/>
    <property type="match status" value="1"/>
</dbReference>
<evidence type="ECO:0000259" key="3">
    <source>
        <dbReference type="Pfam" id="PF16525"/>
    </source>
</evidence>
<feature type="chain" id="PRO_5046687020" description="Haemophore haem-binding domain-containing protein" evidence="2">
    <location>
        <begin position="32"/>
        <end position="159"/>
    </location>
</feature>
<evidence type="ECO:0000313" key="4">
    <source>
        <dbReference type="EMBL" id="BBX84752.1"/>
    </source>
</evidence>
<feature type="signal peptide" evidence="2">
    <location>
        <begin position="1"/>
        <end position="31"/>
    </location>
</feature>
<dbReference type="EMBL" id="AP022577">
    <property type="protein sequence ID" value="BBX84752.1"/>
    <property type="molecule type" value="Genomic_DNA"/>
</dbReference>
<dbReference type="RefSeq" id="WP_234884417.1">
    <property type="nucleotide sequence ID" value="NZ_AP022577.1"/>
</dbReference>
<proteinExistence type="predicted"/>